<evidence type="ECO:0000313" key="2">
    <source>
        <dbReference type="EMBL" id="ORZ03173.1"/>
    </source>
</evidence>
<dbReference type="AlphaFoldDB" id="A0A1X2HUE9"/>
<evidence type="ECO:0000313" key="3">
    <source>
        <dbReference type="Proteomes" id="UP000242180"/>
    </source>
</evidence>
<organism evidence="2 3">
    <name type="scientific">Syncephalastrum racemosum</name>
    <name type="common">Filamentous fungus</name>
    <dbReference type="NCBI Taxonomy" id="13706"/>
    <lineage>
        <taxon>Eukaryota</taxon>
        <taxon>Fungi</taxon>
        <taxon>Fungi incertae sedis</taxon>
        <taxon>Mucoromycota</taxon>
        <taxon>Mucoromycotina</taxon>
        <taxon>Mucoromycetes</taxon>
        <taxon>Mucorales</taxon>
        <taxon>Syncephalastraceae</taxon>
        <taxon>Syncephalastrum</taxon>
    </lineage>
</organism>
<feature type="domain" description="Ribosome maturation protein SDO1/SBDS N-terminal" evidence="1">
    <location>
        <begin position="11"/>
        <end position="93"/>
    </location>
</feature>
<dbReference type="InterPro" id="IPR036786">
    <property type="entry name" value="Ribosome_mat_SBDS_N_sf"/>
</dbReference>
<dbReference type="Proteomes" id="UP000242180">
    <property type="component" value="Unassembled WGS sequence"/>
</dbReference>
<keyword evidence="3" id="KW-1185">Reference proteome</keyword>
<dbReference type="Gene3D" id="3.30.1250.10">
    <property type="entry name" value="Ribosome maturation protein SBDS, N-terminal domain"/>
    <property type="match status" value="1"/>
</dbReference>
<proteinExistence type="predicted"/>
<gene>
    <name evidence="2" type="ORF">BCR43DRAFT_535119</name>
</gene>
<dbReference type="InParanoid" id="A0A1X2HUE9"/>
<dbReference type="InterPro" id="IPR019783">
    <property type="entry name" value="SDO1/SBDS_N"/>
</dbReference>
<comment type="caution">
    <text evidence="2">The sequence shown here is derived from an EMBL/GenBank/DDBJ whole genome shotgun (WGS) entry which is preliminary data.</text>
</comment>
<sequence length="95" mass="10901">MPVNKHRAAKLVVRDNENREYYVIANPGMASKWRNDKTIPLVDVVQSFDVWTSNCYKETGEAIRPPKGMLESAFQTKDGDEMVRQIVERGEEKGM</sequence>
<evidence type="ECO:0000259" key="1">
    <source>
        <dbReference type="Pfam" id="PF01172"/>
    </source>
</evidence>
<protein>
    <recommendedName>
        <fullName evidence="1">Ribosome maturation protein SDO1/SBDS N-terminal domain-containing protein</fullName>
    </recommendedName>
</protein>
<dbReference type="FunCoup" id="A0A1X2HUE9">
    <property type="interactions" value="38"/>
</dbReference>
<dbReference type="OMA" id="PEHGKQG"/>
<dbReference type="SUPFAM" id="SSF89895">
    <property type="entry name" value="FYSH domain"/>
    <property type="match status" value="1"/>
</dbReference>
<accession>A0A1X2HUE9</accession>
<reference evidence="2 3" key="1">
    <citation type="submission" date="2016-07" db="EMBL/GenBank/DDBJ databases">
        <title>Pervasive Adenine N6-methylation of Active Genes in Fungi.</title>
        <authorList>
            <consortium name="DOE Joint Genome Institute"/>
            <person name="Mondo S.J."/>
            <person name="Dannebaum R.O."/>
            <person name="Kuo R.C."/>
            <person name="Labutti K."/>
            <person name="Haridas S."/>
            <person name="Kuo A."/>
            <person name="Salamov A."/>
            <person name="Ahrendt S.R."/>
            <person name="Lipzen A."/>
            <person name="Sullivan W."/>
            <person name="Andreopoulos W.B."/>
            <person name="Clum A."/>
            <person name="Lindquist E."/>
            <person name="Daum C."/>
            <person name="Ramamoorthy G.K."/>
            <person name="Gryganskyi A."/>
            <person name="Culley D."/>
            <person name="Magnuson J.K."/>
            <person name="James T.Y."/>
            <person name="O'Malley M.A."/>
            <person name="Stajich J.E."/>
            <person name="Spatafora J.W."/>
            <person name="Visel A."/>
            <person name="Grigoriev I.V."/>
        </authorList>
    </citation>
    <scope>NUCLEOTIDE SEQUENCE [LARGE SCALE GENOMIC DNA]</scope>
    <source>
        <strain evidence="2 3">NRRL 2496</strain>
    </source>
</reference>
<dbReference type="OrthoDB" id="2567806at2759"/>
<dbReference type="Pfam" id="PF01172">
    <property type="entry name" value="SBDS_N"/>
    <property type="match status" value="1"/>
</dbReference>
<name>A0A1X2HUE9_SYNRA</name>
<dbReference type="EMBL" id="MCGN01000001">
    <property type="protein sequence ID" value="ORZ03173.1"/>
    <property type="molecule type" value="Genomic_DNA"/>
</dbReference>
<dbReference type="STRING" id="13706.A0A1X2HUE9"/>